<accession>A0A0F9MN84</accession>
<dbReference type="EMBL" id="LAZR01008522">
    <property type="protein sequence ID" value="KKM78240.1"/>
    <property type="molecule type" value="Genomic_DNA"/>
</dbReference>
<proteinExistence type="predicted"/>
<name>A0A0F9MN84_9ZZZZ</name>
<sequence>MITFNLTKDQVYTLYWALGYALDQVASDLHLGEMDDDEANALQQRINDLISLHQLIYDLDEEYAEGKT</sequence>
<gene>
    <name evidence="1" type="ORF">LCGC14_1362020</name>
</gene>
<reference evidence="1" key="1">
    <citation type="journal article" date="2015" name="Nature">
        <title>Complex archaea that bridge the gap between prokaryotes and eukaryotes.</title>
        <authorList>
            <person name="Spang A."/>
            <person name="Saw J.H."/>
            <person name="Jorgensen S.L."/>
            <person name="Zaremba-Niedzwiedzka K."/>
            <person name="Martijn J."/>
            <person name="Lind A.E."/>
            <person name="van Eijk R."/>
            <person name="Schleper C."/>
            <person name="Guy L."/>
            <person name="Ettema T.J."/>
        </authorList>
    </citation>
    <scope>NUCLEOTIDE SEQUENCE</scope>
</reference>
<evidence type="ECO:0000313" key="1">
    <source>
        <dbReference type="EMBL" id="KKM78240.1"/>
    </source>
</evidence>
<organism evidence="1">
    <name type="scientific">marine sediment metagenome</name>
    <dbReference type="NCBI Taxonomy" id="412755"/>
    <lineage>
        <taxon>unclassified sequences</taxon>
        <taxon>metagenomes</taxon>
        <taxon>ecological metagenomes</taxon>
    </lineage>
</organism>
<comment type="caution">
    <text evidence="1">The sequence shown here is derived from an EMBL/GenBank/DDBJ whole genome shotgun (WGS) entry which is preliminary data.</text>
</comment>
<protein>
    <submittedName>
        <fullName evidence="1">Uncharacterized protein</fullName>
    </submittedName>
</protein>
<dbReference type="AlphaFoldDB" id="A0A0F9MN84"/>